<proteinExistence type="predicted"/>
<gene>
    <name evidence="1" type="ORF">PSON_ATCC_30995.1.T0430270</name>
</gene>
<evidence type="ECO:0000313" key="2">
    <source>
        <dbReference type="Proteomes" id="UP000692954"/>
    </source>
</evidence>
<comment type="caution">
    <text evidence="1">The sequence shown here is derived from an EMBL/GenBank/DDBJ whole genome shotgun (WGS) entry which is preliminary data.</text>
</comment>
<dbReference type="EMBL" id="CAJJDN010000043">
    <property type="protein sequence ID" value="CAD8082548.1"/>
    <property type="molecule type" value="Genomic_DNA"/>
</dbReference>
<accession>A0A8S1MQ13</accession>
<dbReference type="AlphaFoldDB" id="A0A8S1MQ13"/>
<dbReference type="Proteomes" id="UP000692954">
    <property type="component" value="Unassembled WGS sequence"/>
</dbReference>
<name>A0A8S1MQ13_9CILI</name>
<reference evidence="1" key="1">
    <citation type="submission" date="2021-01" db="EMBL/GenBank/DDBJ databases">
        <authorList>
            <consortium name="Genoscope - CEA"/>
            <person name="William W."/>
        </authorList>
    </citation>
    <scope>NUCLEOTIDE SEQUENCE</scope>
</reference>
<evidence type="ECO:0000313" key="1">
    <source>
        <dbReference type="EMBL" id="CAD8082548.1"/>
    </source>
</evidence>
<organism evidence="1 2">
    <name type="scientific">Paramecium sonneborni</name>
    <dbReference type="NCBI Taxonomy" id="65129"/>
    <lineage>
        <taxon>Eukaryota</taxon>
        <taxon>Sar</taxon>
        <taxon>Alveolata</taxon>
        <taxon>Ciliophora</taxon>
        <taxon>Intramacronucleata</taxon>
        <taxon>Oligohymenophorea</taxon>
        <taxon>Peniculida</taxon>
        <taxon>Parameciidae</taxon>
        <taxon>Paramecium</taxon>
    </lineage>
</organism>
<sequence>MPYALNTMDIQVKMVLKQRKQELKFRKKNLKYRIQNILKQLNLQEEININQYLEKQQLQLQELQVNQAKIIGDRIMVQRVAELKEIQQKVQFVGERIKKLNNIIELQISLNEKQDQIFQFYKQMLE</sequence>
<keyword evidence="2" id="KW-1185">Reference proteome</keyword>
<protein>
    <submittedName>
        <fullName evidence="1">Uncharacterized protein</fullName>
    </submittedName>
</protein>